<evidence type="ECO:0000313" key="12">
    <source>
        <dbReference type="EMBL" id="SKB25424.1"/>
    </source>
</evidence>
<keyword evidence="7 11" id="KW-1133">Transmembrane helix</keyword>
<dbReference type="InterPro" id="IPR019823">
    <property type="entry name" value="Mechanosensitive_channel_CS"/>
</dbReference>
<organism evidence="12 13">
    <name type="scientific">Acetoanaerobium noterae</name>
    <dbReference type="NCBI Taxonomy" id="745369"/>
    <lineage>
        <taxon>Bacteria</taxon>
        <taxon>Bacillati</taxon>
        <taxon>Bacillota</taxon>
        <taxon>Clostridia</taxon>
        <taxon>Peptostreptococcales</taxon>
        <taxon>Filifactoraceae</taxon>
        <taxon>Acetoanaerobium</taxon>
    </lineage>
</organism>
<protein>
    <recommendedName>
        <fullName evidence="11">Large-conductance mechanosensitive channel</fullName>
    </recommendedName>
</protein>
<evidence type="ECO:0000256" key="11">
    <source>
        <dbReference type="HAMAP-Rule" id="MF_00115"/>
    </source>
</evidence>
<evidence type="ECO:0000256" key="4">
    <source>
        <dbReference type="ARBA" id="ARBA00022448"/>
    </source>
</evidence>
<feature type="transmembrane region" description="Helical" evidence="11">
    <location>
        <begin position="76"/>
        <end position="94"/>
    </location>
</feature>
<sequence>MLKEFKTFIMRGNVMDMAVGIIIGGAFGKIITSLVNDIIMPVISILTGSVDFKHLKYVIEPAQGEIPELAVYYGQFIQNLVDFVIIAFSIFIMIKMINKLKAKPKEEAAPAKPSEEVVLLSEIRDELKKMGPSSL</sequence>
<dbReference type="PRINTS" id="PR01264">
    <property type="entry name" value="MECHCHANNEL"/>
</dbReference>
<gene>
    <name evidence="11" type="primary">mscL</name>
    <name evidence="12" type="ORF">SAMN02745120_0302</name>
</gene>
<accession>A0A1T4ZRK9</accession>
<comment type="similarity">
    <text evidence="2 11">Belongs to the MscL family.</text>
</comment>
<dbReference type="NCBIfam" id="TIGR00220">
    <property type="entry name" value="mscL"/>
    <property type="match status" value="1"/>
</dbReference>
<evidence type="ECO:0000256" key="10">
    <source>
        <dbReference type="ARBA" id="ARBA00023303"/>
    </source>
</evidence>
<dbReference type="GO" id="GO:0008381">
    <property type="term" value="F:mechanosensitive monoatomic ion channel activity"/>
    <property type="evidence" value="ECO:0007669"/>
    <property type="project" value="UniProtKB-UniRule"/>
</dbReference>
<evidence type="ECO:0000256" key="3">
    <source>
        <dbReference type="ARBA" id="ARBA00011255"/>
    </source>
</evidence>
<evidence type="ECO:0000256" key="2">
    <source>
        <dbReference type="ARBA" id="ARBA00007254"/>
    </source>
</evidence>
<dbReference type="PANTHER" id="PTHR30266:SF2">
    <property type="entry name" value="LARGE-CONDUCTANCE MECHANOSENSITIVE CHANNEL"/>
    <property type="match status" value="1"/>
</dbReference>
<comment type="caution">
    <text evidence="11">Lacks conserved residue(s) required for the propagation of feature annotation.</text>
</comment>
<keyword evidence="4 11" id="KW-0813">Transport</keyword>
<evidence type="ECO:0000256" key="9">
    <source>
        <dbReference type="ARBA" id="ARBA00023136"/>
    </source>
</evidence>
<dbReference type="SUPFAM" id="SSF81330">
    <property type="entry name" value="Gated mechanosensitive channel"/>
    <property type="match status" value="1"/>
</dbReference>
<dbReference type="InterPro" id="IPR037673">
    <property type="entry name" value="MSC/AndL"/>
</dbReference>
<dbReference type="AlphaFoldDB" id="A0A1T4ZRK9"/>
<comment type="subcellular location">
    <subcellularLocation>
        <location evidence="1 11">Cell membrane</location>
        <topology evidence="1 11">Multi-pass membrane protein</topology>
    </subcellularLocation>
</comment>
<evidence type="ECO:0000256" key="5">
    <source>
        <dbReference type="ARBA" id="ARBA00022475"/>
    </source>
</evidence>
<evidence type="ECO:0000256" key="7">
    <source>
        <dbReference type="ARBA" id="ARBA00022989"/>
    </source>
</evidence>
<dbReference type="Proteomes" id="UP000243406">
    <property type="component" value="Unassembled WGS sequence"/>
</dbReference>
<keyword evidence="9 11" id="KW-0472">Membrane</keyword>
<dbReference type="FunFam" id="1.10.1200.120:FF:000001">
    <property type="entry name" value="Large-conductance mechanosensitive channel"/>
    <property type="match status" value="1"/>
</dbReference>
<dbReference type="RefSeq" id="WP_079588295.1">
    <property type="nucleotide sequence ID" value="NZ_DAMBHZ010000020.1"/>
</dbReference>
<reference evidence="13" key="1">
    <citation type="submission" date="2017-02" db="EMBL/GenBank/DDBJ databases">
        <authorList>
            <person name="Varghese N."/>
            <person name="Submissions S."/>
        </authorList>
    </citation>
    <scope>NUCLEOTIDE SEQUENCE [LARGE SCALE GENOMIC DNA]</scope>
    <source>
        <strain evidence="13">ATCC 35199</strain>
    </source>
</reference>
<keyword evidence="10 11" id="KW-0407">Ion channel</keyword>
<evidence type="ECO:0000256" key="8">
    <source>
        <dbReference type="ARBA" id="ARBA00023065"/>
    </source>
</evidence>
<proteinExistence type="inferred from homology"/>
<dbReference type="PROSITE" id="PS01327">
    <property type="entry name" value="MSCL"/>
    <property type="match status" value="1"/>
</dbReference>
<dbReference type="Pfam" id="PF01741">
    <property type="entry name" value="MscL"/>
    <property type="match status" value="1"/>
</dbReference>
<dbReference type="NCBIfam" id="NF001843">
    <property type="entry name" value="PRK00567.1-4"/>
    <property type="match status" value="1"/>
</dbReference>
<dbReference type="EMBL" id="FUYN01000001">
    <property type="protein sequence ID" value="SKB25424.1"/>
    <property type="molecule type" value="Genomic_DNA"/>
</dbReference>
<keyword evidence="5 11" id="KW-1003">Cell membrane</keyword>
<dbReference type="InterPro" id="IPR036019">
    <property type="entry name" value="MscL_channel"/>
</dbReference>
<dbReference type="PANTHER" id="PTHR30266">
    <property type="entry name" value="MECHANOSENSITIVE CHANNEL MSCL"/>
    <property type="match status" value="1"/>
</dbReference>
<keyword evidence="13" id="KW-1185">Reference proteome</keyword>
<comment type="function">
    <text evidence="11">Channel that opens in response to stretch forces in the membrane lipid bilayer. May participate in the regulation of osmotic pressure changes within the cell.</text>
</comment>
<keyword evidence="8 11" id="KW-0406">Ion transport</keyword>
<dbReference type="OrthoDB" id="9810350at2"/>
<dbReference type="GO" id="GO:0005886">
    <property type="term" value="C:plasma membrane"/>
    <property type="evidence" value="ECO:0007669"/>
    <property type="project" value="UniProtKB-SubCell"/>
</dbReference>
<comment type="subunit">
    <text evidence="3 11">Homopentamer.</text>
</comment>
<name>A0A1T4ZRK9_9FIRM</name>
<dbReference type="Gene3D" id="1.10.1200.120">
    <property type="entry name" value="Large-conductance mechanosensitive channel, MscL, domain 1"/>
    <property type="match status" value="1"/>
</dbReference>
<evidence type="ECO:0000313" key="13">
    <source>
        <dbReference type="Proteomes" id="UP000243406"/>
    </source>
</evidence>
<evidence type="ECO:0000256" key="1">
    <source>
        <dbReference type="ARBA" id="ARBA00004651"/>
    </source>
</evidence>
<evidence type="ECO:0000256" key="6">
    <source>
        <dbReference type="ARBA" id="ARBA00022692"/>
    </source>
</evidence>
<keyword evidence="6 11" id="KW-0812">Transmembrane</keyword>
<dbReference type="HAMAP" id="MF_00115">
    <property type="entry name" value="MscL"/>
    <property type="match status" value="1"/>
</dbReference>
<dbReference type="InterPro" id="IPR001185">
    <property type="entry name" value="MS_channel"/>
</dbReference>